<dbReference type="PANTHER" id="PTHR13452">
    <property type="entry name" value="THUMP DOMAIN CONTAINING PROTEIN 1-RELATED"/>
    <property type="match status" value="1"/>
</dbReference>
<feature type="domain" description="THUMP" evidence="3">
    <location>
        <begin position="135"/>
        <end position="248"/>
    </location>
</feature>
<dbReference type="STRING" id="5486.A0A367YKM1"/>
<dbReference type="FunFam" id="3.30.2300.10:FF:000001">
    <property type="entry name" value="THUMP domain-containing protein 1"/>
    <property type="match status" value="1"/>
</dbReference>
<accession>A0A367YKM1</accession>
<evidence type="ECO:0000256" key="1">
    <source>
        <dbReference type="PROSITE-ProRule" id="PRU00529"/>
    </source>
</evidence>
<dbReference type="InterPro" id="IPR040183">
    <property type="entry name" value="THUMPD1-like"/>
</dbReference>
<comment type="caution">
    <text evidence="4">The sequence shown here is derived from an EMBL/GenBank/DDBJ whole genome shotgun (WGS) entry which is preliminary data.</text>
</comment>
<reference evidence="4 5" key="1">
    <citation type="submission" date="2018-06" db="EMBL/GenBank/DDBJ databases">
        <title>Whole genome sequencing of Candida tropicalis (genome annotated by CSBL at Korea University).</title>
        <authorList>
            <person name="Ahn J."/>
        </authorList>
    </citation>
    <scope>NUCLEOTIDE SEQUENCE [LARGE SCALE GENOMIC DNA]</scope>
    <source>
        <strain evidence="4 5">ATCC 20962</strain>
    </source>
</reference>
<name>A0A367YKM1_9ASCO</name>
<dbReference type="AlphaFoldDB" id="A0A367YKM1"/>
<dbReference type="PANTHER" id="PTHR13452:SF10">
    <property type="entry name" value="THUMP DOMAIN-CONTAINING PROTEIN 1"/>
    <property type="match status" value="1"/>
</dbReference>
<dbReference type="SMART" id="SM00981">
    <property type="entry name" value="THUMP"/>
    <property type="match status" value="1"/>
</dbReference>
<dbReference type="Gene3D" id="3.30.2300.10">
    <property type="entry name" value="THUMP superfamily"/>
    <property type="match status" value="1"/>
</dbReference>
<evidence type="ECO:0000256" key="2">
    <source>
        <dbReference type="SAM" id="MobiDB-lite"/>
    </source>
</evidence>
<keyword evidence="1" id="KW-0694">RNA-binding</keyword>
<organism evidence="4 5">
    <name type="scientific">Candida viswanathii</name>
    <dbReference type="NCBI Taxonomy" id="5486"/>
    <lineage>
        <taxon>Eukaryota</taxon>
        <taxon>Fungi</taxon>
        <taxon>Dikarya</taxon>
        <taxon>Ascomycota</taxon>
        <taxon>Saccharomycotina</taxon>
        <taxon>Pichiomycetes</taxon>
        <taxon>Debaryomycetaceae</taxon>
        <taxon>Candida/Lodderomyces clade</taxon>
        <taxon>Candida</taxon>
    </lineage>
</organism>
<dbReference type="Proteomes" id="UP000253472">
    <property type="component" value="Unassembled WGS sequence"/>
</dbReference>
<keyword evidence="5" id="KW-1185">Reference proteome</keyword>
<protein>
    <submittedName>
        <fullName evidence="4">tRNA acetyltransferase TAN1</fullName>
    </submittedName>
</protein>
<evidence type="ECO:0000259" key="3">
    <source>
        <dbReference type="PROSITE" id="PS51165"/>
    </source>
</evidence>
<dbReference type="Pfam" id="PF02926">
    <property type="entry name" value="THUMP"/>
    <property type="match status" value="1"/>
</dbReference>
<dbReference type="GO" id="GO:0003723">
    <property type="term" value="F:RNA binding"/>
    <property type="evidence" value="ECO:0007669"/>
    <property type="project" value="UniProtKB-UniRule"/>
</dbReference>
<sequence length="271" mass="31105">MAKRSAEDSNKPAKKRFKNVAKLLDPNTSGIYVTCARRKGSQCRQELMNLLSEKIPEYFDLSKADDEDDDEGEPEEKKELSIEEKIQLELEELKESKDSKKEFLQPIDIDLECLVFIKTRKPIDPEVLVQNICGECFESGKKTTRYTQKLIPIMNTCSAGGEEPLEKVKEMAKGVLARHFHKEKDQKPVKFAVQVSRRNFNQLQSDQIIKTIAEAVGRDHGHSVDLKNYEKLIIVECYKNSIGVGVADNFLKYSKFNLQQIYDKQQDAKKK</sequence>
<dbReference type="GO" id="GO:0016740">
    <property type="term" value="F:transferase activity"/>
    <property type="evidence" value="ECO:0007669"/>
    <property type="project" value="UniProtKB-KW"/>
</dbReference>
<proteinExistence type="predicted"/>
<dbReference type="EMBL" id="QLNQ01000015">
    <property type="protein sequence ID" value="RCK66426.1"/>
    <property type="molecule type" value="Genomic_DNA"/>
</dbReference>
<gene>
    <name evidence="4" type="primary">TAN1_1</name>
    <name evidence="4" type="ORF">Cantr_02148</name>
</gene>
<dbReference type="InterPro" id="IPR004114">
    <property type="entry name" value="THUMP_dom"/>
</dbReference>
<dbReference type="GO" id="GO:0006400">
    <property type="term" value="P:tRNA modification"/>
    <property type="evidence" value="ECO:0007669"/>
    <property type="project" value="InterPro"/>
</dbReference>
<keyword evidence="4" id="KW-0808">Transferase</keyword>
<feature type="compositionally biased region" description="Acidic residues" evidence="2">
    <location>
        <begin position="65"/>
        <end position="74"/>
    </location>
</feature>
<evidence type="ECO:0000313" key="5">
    <source>
        <dbReference type="Proteomes" id="UP000253472"/>
    </source>
</evidence>
<dbReference type="OrthoDB" id="367221at2759"/>
<dbReference type="CDD" id="cd11717">
    <property type="entry name" value="THUMP_THUMPD1_like"/>
    <property type="match status" value="1"/>
</dbReference>
<dbReference type="SUPFAM" id="SSF143437">
    <property type="entry name" value="THUMP domain-like"/>
    <property type="match status" value="1"/>
</dbReference>
<evidence type="ECO:0000313" key="4">
    <source>
        <dbReference type="EMBL" id="RCK66426.1"/>
    </source>
</evidence>
<feature type="region of interest" description="Disordered" evidence="2">
    <location>
        <begin position="60"/>
        <end position="80"/>
    </location>
</feature>
<dbReference type="PROSITE" id="PS51165">
    <property type="entry name" value="THUMP"/>
    <property type="match status" value="1"/>
</dbReference>